<organism evidence="1">
    <name type="scientific">Siphoviridae sp. ctXQq5</name>
    <dbReference type="NCBI Taxonomy" id="2826368"/>
    <lineage>
        <taxon>Viruses</taxon>
        <taxon>Duplodnaviria</taxon>
        <taxon>Heunggongvirae</taxon>
        <taxon>Uroviricota</taxon>
        <taxon>Caudoviricetes</taxon>
    </lineage>
</organism>
<evidence type="ECO:0000313" key="1">
    <source>
        <dbReference type="EMBL" id="DAD88215.1"/>
    </source>
</evidence>
<name>A0A8S5N1I7_9CAUD</name>
<sequence>MNKIRVGHDYRHIPQSTLPFICVIHQFFHSLDVFGLDK</sequence>
<reference evidence="1" key="1">
    <citation type="journal article" date="2021" name="Proc. Natl. Acad. Sci. U.S.A.">
        <title>A Catalog of Tens of Thousands of Viruses from Human Metagenomes Reveals Hidden Associations with Chronic Diseases.</title>
        <authorList>
            <person name="Tisza M.J."/>
            <person name="Buck C.B."/>
        </authorList>
    </citation>
    <scope>NUCLEOTIDE SEQUENCE</scope>
    <source>
        <strain evidence="1">CtXQq5</strain>
    </source>
</reference>
<proteinExistence type="predicted"/>
<accession>A0A8S5N1I7</accession>
<protein>
    <submittedName>
        <fullName evidence="1">Uncharacterized protein</fullName>
    </submittedName>
</protein>
<dbReference type="EMBL" id="BK015037">
    <property type="protein sequence ID" value="DAD88215.1"/>
    <property type="molecule type" value="Genomic_DNA"/>
</dbReference>